<dbReference type="EMBL" id="JAGGJX010000001">
    <property type="protein sequence ID" value="MBP1854048.1"/>
    <property type="molecule type" value="Genomic_DNA"/>
</dbReference>
<organism evidence="4 5">
    <name type="scientific">Metaclostridioides mangenotii</name>
    <dbReference type="NCBI Taxonomy" id="1540"/>
    <lineage>
        <taxon>Bacteria</taxon>
        <taxon>Bacillati</taxon>
        <taxon>Bacillota</taxon>
        <taxon>Clostridia</taxon>
        <taxon>Peptostreptococcales</taxon>
        <taxon>Peptostreptococcaceae</taxon>
        <taxon>Metaclostridioides</taxon>
    </lineage>
</organism>
<dbReference type="CDD" id="cd03228">
    <property type="entry name" value="ABCC_MRP_Like"/>
    <property type="match status" value="1"/>
</dbReference>
<dbReference type="InterPro" id="IPR039421">
    <property type="entry name" value="Type_1_exporter"/>
</dbReference>
<reference evidence="4 5" key="1">
    <citation type="submission" date="2021-03" db="EMBL/GenBank/DDBJ databases">
        <title>Genomic Encyclopedia of Type Strains, Phase IV (KMG-IV): sequencing the most valuable type-strain genomes for metagenomic binning, comparative biology and taxonomic classification.</title>
        <authorList>
            <person name="Goeker M."/>
        </authorList>
    </citation>
    <scope>NUCLEOTIDE SEQUENCE [LARGE SCALE GENOMIC DNA]</scope>
    <source>
        <strain evidence="4 5">DSM 1289</strain>
    </source>
</reference>
<dbReference type="InterPro" id="IPR027417">
    <property type="entry name" value="P-loop_NTPase"/>
</dbReference>
<evidence type="ECO:0000313" key="5">
    <source>
        <dbReference type="Proteomes" id="UP000767291"/>
    </source>
</evidence>
<evidence type="ECO:0000313" key="4">
    <source>
        <dbReference type="EMBL" id="MBP1854048.1"/>
    </source>
</evidence>
<dbReference type="InterPro" id="IPR003439">
    <property type="entry name" value="ABC_transporter-like_ATP-bd"/>
</dbReference>
<dbReference type="Gene3D" id="3.40.50.300">
    <property type="entry name" value="P-loop containing nucleotide triphosphate hydrolases"/>
    <property type="match status" value="1"/>
</dbReference>
<keyword evidence="2" id="KW-0067">ATP-binding</keyword>
<evidence type="ECO:0000256" key="1">
    <source>
        <dbReference type="ARBA" id="ARBA00022741"/>
    </source>
</evidence>
<dbReference type="Pfam" id="PF00005">
    <property type="entry name" value="ABC_tran"/>
    <property type="match status" value="1"/>
</dbReference>
<dbReference type="PANTHER" id="PTHR43394:SF1">
    <property type="entry name" value="ATP-BINDING CASSETTE SUB-FAMILY B MEMBER 10, MITOCHONDRIAL"/>
    <property type="match status" value="1"/>
</dbReference>
<comment type="caution">
    <text evidence="4">The sequence shown here is derived from an EMBL/GenBank/DDBJ whole genome shotgun (WGS) entry which is preliminary data.</text>
</comment>
<name>A0ABS4E807_9FIRM</name>
<keyword evidence="5" id="KW-1185">Reference proteome</keyword>
<dbReference type="Proteomes" id="UP000767291">
    <property type="component" value="Unassembled WGS sequence"/>
</dbReference>
<dbReference type="PANTHER" id="PTHR43394">
    <property type="entry name" value="ATP-DEPENDENT PERMEASE MDL1, MITOCHONDRIAL"/>
    <property type="match status" value="1"/>
</dbReference>
<gene>
    <name evidence="4" type="ORF">J2Z43_000438</name>
</gene>
<dbReference type="SUPFAM" id="SSF52540">
    <property type="entry name" value="P-loop containing nucleoside triphosphate hydrolases"/>
    <property type="match status" value="1"/>
</dbReference>
<dbReference type="PROSITE" id="PS50893">
    <property type="entry name" value="ABC_TRANSPORTER_2"/>
    <property type="match status" value="1"/>
</dbReference>
<sequence length="295" mass="34250">MKVKENLQGMLSIVAKIKKETLYIDLLYDFLNYPTNQRTGSVKIDSIETIEIKDLYFKYKNSDNYTLNNINLMFESNKMYTILGTNGSGKTTLIKLLMGFYPNYEGEIIVNGIELKEIDKDCYMSLIGTLFQDFSKYEASYYDNIAYGNIEKIEDRKYVEDISEKFSIDSILNKNSDKLDSQIGFWFDEGRQISMGQWQKIATARAFAKKADLYILDEPNASLDVITEREIEDMYIKIFKDKIGLIIAHRFNNIIKKSSNIILINNGEVLSQGNHEDLLLNCELYKQLFFNNLEI</sequence>
<protein>
    <submittedName>
        <fullName evidence="4">ABC-type multidrug transport system fused ATPase/permease subunit</fullName>
    </submittedName>
</protein>
<dbReference type="InterPro" id="IPR003593">
    <property type="entry name" value="AAA+_ATPase"/>
</dbReference>
<accession>A0ABS4E807</accession>
<proteinExistence type="predicted"/>
<evidence type="ECO:0000256" key="2">
    <source>
        <dbReference type="ARBA" id="ARBA00022840"/>
    </source>
</evidence>
<evidence type="ECO:0000259" key="3">
    <source>
        <dbReference type="PROSITE" id="PS50893"/>
    </source>
</evidence>
<keyword evidence="1" id="KW-0547">Nucleotide-binding</keyword>
<dbReference type="SMART" id="SM00382">
    <property type="entry name" value="AAA"/>
    <property type="match status" value="1"/>
</dbReference>
<feature type="domain" description="ABC transporter" evidence="3">
    <location>
        <begin position="50"/>
        <end position="291"/>
    </location>
</feature>